<comment type="caution">
    <text evidence="2">The sequence shown here is derived from an EMBL/GenBank/DDBJ whole genome shotgun (WGS) entry which is preliminary data.</text>
</comment>
<sequence>MWHWLSVDDSSLRSAIRGHGRHSAHTSASSHQHAPGIFLVARPRTLEDPFSLASQPTSTPAPLLAIAMGSLLLIAYRLDRPDVVHVW</sequence>
<evidence type="ECO:0000313" key="3">
    <source>
        <dbReference type="Proteomes" id="UP001385951"/>
    </source>
</evidence>
<name>A0AAW0G414_9APHY</name>
<dbReference type="EMBL" id="JASBNA010000026">
    <property type="protein sequence ID" value="KAK7684292.1"/>
    <property type="molecule type" value="Genomic_DNA"/>
</dbReference>
<accession>A0AAW0G414</accession>
<gene>
    <name evidence="1" type="ORF">QCA50_012616</name>
    <name evidence="2" type="ORF">QCA50_012621</name>
</gene>
<evidence type="ECO:0000313" key="1">
    <source>
        <dbReference type="EMBL" id="KAK7684292.1"/>
    </source>
</evidence>
<proteinExistence type="predicted"/>
<dbReference type="EMBL" id="JASBNA010000026">
    <property type="protein sequence ID" value="KAK7684297.1"/>
    <property type="molecule type" value="Genomic_DNA"/>
</dbReference>
<keyword evidence="3" id="KW-1185">Reference proteome</keyword>
<organism evidence="2 3">
    <name type="scientific">Cerrena zonata</name>
    <dbReference type="NCBI Taxonomy" id="2478898"/>
    <lineage>
        <taxon>Eukaryota</taxon>
        <taxon>Fungi</taxon>
        <taxon>Dikarya</taxon>
        <taxon>Basidiomycota</taxon>
        <taxon>Agaricomycotina</taxon>
        <taxon>Agaricomycetes</taxon>
        <taxon>Polyporales</taxon>
        <taxon>Cerrenaceae</taxon>
        <taxon>Cerrena</taxon>
    </lineage>
</organism>
<evidence type="ECO:0000313" key="2">
    <source>
        <dbReference type="EMBL" id="KAK7684297.1"/>
    </source>
</evidence>
<protein>
    <submittedName>
        <fullName evidence="2">Uncharacterized protein</fullName>
    </submittedName>
</protein>
<reference evidence="2 3" key="1">
    <citation type="submission" date="2022-09" db="EMBL/GenBank/DDBJ databases">
        <authorList>
            <person name="Palmer J.M."/>
        </authorList>
    </citation>
    <scope>NUCLEOTIDE SEQUENCE [LARGE SCALE GENOMIC DNA]</scope>
    <source>
        <strain evidence="2 3">DSM 7382</strain>
    </source>
</reference>
<dbReference type="AlphaFoldDB" id="A0AAW0G414"/>
<dbReference type="Proteomes" id="UP001385951">
    <property type="component" value="Unassembled WGS sequence"/>
</dbReference>